<dbReference type="AlphaFoldDB" id="A0AAV7ZPC9"/>
<sequence length="310" mass="35413">MGNNKSIENFTVINTENVRSEKKYLNFIKQKKDPICIIDRTSTIIGYNLSFAKFLGFEDAETMGVVMYTMANFSAEEQSEGKLSEELIKKKFRKIISSGSFDFDWNISGFGSKILNCHIWANVVRVKSRVLIQLIFRNLEDNQNVSQIDESLMTSTEVTPREIAQFCMEECVRVTKSQIGYLGFMNKTKDLLYVYAWSNSVMASCKTINKPLVFNANDGGLWSDVIKDNSNVIVNNYLKFHPSKKGIPKGHVPIKNFLSIPIFANPEKRKNVILLCAVANKKGDYNNDDIAMLTKLVTKMWEVFKKNKNF</sequence>
<dbReference type="InterPro" id="IPR029016">
    <property type="entry name" value="GAF-like_dom_sf"/>
</dbReference>
<organism evidence="2 3">
    <name type="scientific">Anaeramoeba flamelloides</name>
    <dbReference type="NCBI Taxonomy" id="1746091"/>
    <lineage>
        <taxon>Eukaryota</taxon>
        <taxon>Metamonada</taxon>
        <taxon>Anaeramoebidae</taxon>
        <taxon>Anaeramoeba</taxon>
    </lineage>
</organism>
<evidence type="ECO:0000259" key="1">
    <source>
        <dbReference type="PROSITE" id="PS50112"/>
    </source>
</evidence>
<reference evidence="2" key="1">
    <citation type="submission" date="2022-08" db="EMBL/GenBank/DDBJ databases">
        <title>Novel sulphate-reducing endosymbionts in the free-living metamonad Anaeramoeba.</title>
        <authorList>
            <person name="Jerlstrom-Hultqvist J."/>
            <person name="Cepicka I."/>
            <person name="Gallot-Lavallee L."/>
            <person name="Salas-Leiva D."/>
            <person name="Curtis B.A."/>
            <person name="Zahonova K."/>
            <person name="Pipaliya S."/>
            <person name="Dacks J."/>
            <person name="Roger A.J."/>
        </authorList>
    </citation>
    <scope>NUCLEOTIDE SEQUENCE</scope>
    <source>
        <strain evidence="2">Busselton2</strain>
    </source>
</reference>
<comment type="caution">
    <text evidence="2">The sequence shown here is derived from an EMBL/GenBank/DDBJ whole genome shotgun (WGS) entry which is preliminary data.</text>
</comment>
<dbReference type="InterPro" id="IPR000014">
    <property type="entry name" value="PAS"/>
</dbReference>
<evidence type="ECO:0000313" key="2">
    <source>
        <dbReference type="EMBL" id="KAJ3442926.1"/>
    </source>
</evidence>
<name>A0AAV7ZPC9_9EUKA</name>
<dbReference type="InterPro" id="IPR003018">
    <property type="entry name" value="GAF"/>
</dbReference>
<evidence type="ECO:0000313" key="3">
    <source>
        <dbReference type="Proteomes" id="UP001146793"/>
    </source>
</evidence>
<accession>A0AAV7ZPC9</accession>
<dbReference type="Pfam" id="PF13185">
    <property type="entry name" value="GAF_2"/>
    <property type="match status" value="1"/>
</dbReference>
<dbReference type="EMBL" id="JANTQA010000026">
    <property type="protein sequence ID" value="KAJ3442926.1"/>
    <property type="molecule type" value="Genomic_DNA"/>
</dbReference>
<dbReference type="Gene3D" id="3.30.450.20">
    <property type="entry name" value="PAS domain"/>
    <property type="match status" value="1"/>
</dbReference>
<dbReference type="Proteomes" id="UP001146793">
    <property type="component" value="Unassembled WGS sequence"/>
</dbReference>
<dbReference type="PROSITE" id="PS50112">
    <property type="entry name" value="PAS"/>
    <property type="match status" value="1"/>
</dbReference>
<dbReference type="SUPFAM" id="SSF55781">
    <property type="entry name" value="GAF domain-like"/>
    <property type="match status" value="1"/>
</dbReference>
<gene>
    <name evidence="2" type="ORF">M0812_12678</name>
</gene>
<feature type="domain" description="PAS" evidence="1">
    <location>
        <begin position="20"/>
        <end position="64"/>
    </location>
</feature>
<dbReference type="Gene3D" id="3.30.450.40">
    <property type="match status" value="1"/>
</dbReference>
<protein>
    <recommendedName>
        <fullName evidence="1">PAS domain-containing protein</fullName>
    </recommendedName>
</protein>
<proteinExistence type="predicted"/>